<dbReference type="AlphaFoldDB" id="C7N1M3"/>
<keyword evidence="1" id="KW-0677">Repeat</keyword>
<dbReference type="Pfam" id="PF19085">
    <property type="entry name" value="Choline_bind_2"/>
    <property type="match status" value="1"/>
</dbReference>
<dbReference type="PROSITE" id="PS51257">
    <property type="entry name" value="PROKAR_LIPOPROTEIN"/>
    <property type="match status" value="1"/>
</dbReference>
<dbReference type="Proteomes" id="UP000002026">
    <property type="component" value="Chromosome"/>
</dbReference>
<evidence type="ECO:0000313" key="6">
    <source>
        <dbReference type="Proteomes" id="UP000002026"/>
    </source>
</evidence>
<evidence type="ECO:0000256" key="4">
    <source>
        <dbReference type="SAM" id="SignalP"/>
    </source>
</evidence>
<gene>
    <name evidence="5" type="ordered locus">Shel_02470</name>
</gene>
<evidence type="ECO:0000256" key="3">
    <source>
        <dbReference type="SAM" id="MobiDB-lite"/>
    </source>
</evidence>
<dbReference type="SUPFAM" id="SSF69360">
    <property type="entry name" value="Cell wall binding repeat"/>
    <property type="match status" value="1"/>
</dbReference>
<sequence>MRKAQFITIAIAVALACALTVSCSGGETPSQATGEGASAVSSGAQPSADLDMASSRTQSDYRDISTYTIRIQDVPYTGEAQKPQVEVYVEGLAELVEGKDFMVGEYTDNVEPGMATVVIVAMSPYYGEVAGHFNITTSPDRPYPGAADGWVQDGDSYQFMNAAGQPLVNQWCDVDGKVYFLGPDGRMATGWLDWMGGRYYLDESGVAVTGWEEIDDAWYYFDDAGAMATDRWVGDSYLTESGEMATDTWVGDSYVDEDGVWDRTKTKDDED</sequence>
<keyword evidence="4" id="KW-0732">Signal</keyword>
<feature type="chain" id="PRO_5039646162" evidence="4">
    <location>
        <begin position="26"/>
        <end position="271"/>
    </location>
</feature>
<dbReference type="Pfam" id="PF01473">
    <property type="entry name" value="Choline_bind_1"/>
    <property type="match status" value="1"/>
</dbReference>
<evidence type="ECO:0000256" key="2">
    <source>
        <dbReference type="PROSITE-ProRule" id="PRU00591"/>
    </source>
</evidence>
<feature type="region of interest" description="Disordered" evidence="3">
    <location>
        <begin position="28"/>
        <end position="57"/>
    </location>
</feature>
<dbReference type="EMBL" id="CP001684">
    <property type="protein sequence ID" value="ACV21315.1"/>
    <property type="molecule type" value="Genomic_DNA"/>
</dbReference>
<dbReference type="Gene3D" id="2.10.270.10">
    <property type="entry name" value="Cholin Binding"/>
    <property type="match status" value="2"/>
</dbReference>
<dbReference type="PROSITE" id="PS51170">
    <property type="entry name" value="CW"/>
    <property type="match status" value="1"/>
</dbReference>
<dbReference type="eggNOG" id="COG5263">
    <property type="taxonomic scope" value="Bacteria"/>
</dbReference>
<dbReference type="InterPro" id="IPR018337">
    <property type="entry name" value="Cell_wall/Cho-bd_repeat"/>
</dbReference>
<name>C7N1M3_SLAHD</name>
<proteinExistence type="predicted"/>
<dbReference type="STRING" id="471855.Shel_02470"/>
<organism evidence="5 6">
    <name type="scientific">Slackia heliotrinireducens (strain ATCC 29202 / DSM 20476 / NCTC 11029 / RHS 1)</name>
    <name type="common">Peptococcus heliotrinreducens</name>
    <dbReference type="NCBI Taxonomy" id="471855"/>
    <lineage>
        <taxon>Bacteria</taxon>
        <taxon>Bacillati</taxon>
        <taxon>Actinomycetota</taxon>
        <taxon>Coriobacteriia</taxon>
        <taxon>Eggerthellales</taxon>
        <taxon>Eggerthellaceae</taxon>
        <taxon>Slackia</taxon>
    </lineage>
</organism>
<reference evidence="5 6" key="1">
    <citation type="journal article" date="2009" name="Stand. Genomic Sci.">
        <title>Complete genome sequence of Slackia heliotrinireducens type strain (RHS 1).</title>
        <authorList>
            <person name="Pukall R."/>
            <person name="Lapidus A."/>
            <person name="Nolan M."/>
            <person name="Copeland A."/>
            <person name="Glavina Del Rio T."/>
            <person name="Lucas S."/>
            <person name="Chen F."/>
            <person name="Tice H."/>
            <person name="Cheng J.F."/>
            <person name="Chertkov O."/>
            <person name="Bruce D."/>
            <person name="Goodwin L."/>
            <person name="Kuske C."/>
            <person name="Brettin T."/>
            <person name="Detter J.C."/>
            <person name="Han C."/>
            <person name="Pitluck S."/>
            <person name="Pati A."/>
            <person name="Mavrommatis K."/>
            <person name="Ivanova N."/>
            <person name="Ovchinnikova G."/>
            <person name="Chen A."/>
            <person name="Palaniappan K."/>
            <person name="Schneider S."/>
            <person name="Rohde M."/>
            <person name="Chain P."/>
            <person name="D'haeseleer P."/>
            <person name="Goker M."/>
            <person name="Bristow J."/>
            <person name="Eisen J.A."/>
            <person name="Markowitz V."/>
            <person name="Kyrpides N.C."/>
            <person name="Klenk H.P."/>
            <person name="Hugenholtz P."/>
        </authorList>
    </citation>
    <scope>NUCLEOTIDE SEQUENCE [LARGE SCALE GENOMIC DNA]</scope>
    <source>
        <strain evidence="6">ATCC 29202 / DSM 20476 / NCTC 11029 / RHS 1</strain>
    </source>
</reference>
<feature type="compositionally biased region" description="Polar residues" evidence="3">
    <location>
        <begin position="28"/>
        <end position="45"/>
    </location>
</feature>
<feature type="signal peptide" evidence="4">
    <location>
        <begin position="1"/>
        <end position="25"/>
    </location>
</feature>
<protein>
    <submittedName>
        <fullName evidence="5">Putative cell wall binding protein</fullName>
    </submittedName>
</protein>
<evidence type="ECO:0000313" key="5">
    <source>
        <dbReference type="EMBL" id="ACV21315.1"/>
    </source>
</evidence>
<dbReference type="HOGENOM" id="CLU_1026360_0_0_11"/>
<dbReference type="KEGG" id="shi:Shel_02470"/>
<keyword evidence="6" id="KW-1185">Reference proteome</keyword>
<feature type="repeat" description="Cell wall-binding" evidence="2">
    <location>
        <begin position="208"/>
        <end position="227"/>
    </location>
</feature>
<evidence type="ECO:0000256" key="1">
    <source>
        <dbReference type="ARBA" id="ARBA00022737"/>
    </source>
</evidence>
<accession>C7N1M3</accession>
<dbReference type="RefSeq" id="WP_012797425.1">
    <property type="nucleotide sequence ID" value="NC_013165.1"/>
</dbReference>